<evidence type="ECO:0000259" key="1">
    <source>
        <dbReference type="Pfam" id="PF03235"/>
    </source>
</evidence>
<proteinExistence type="predicted"/>
<sequence>MNKDLEKIHKEIERYREKIKYDTVDYPIESICRRFENKKIIIPNYQREFVWTIDKQSKLIESILMGFPIPFLFFYEDKDKGILEVVDGAQRLQSVYFFLENKLKLEGLKKLKSLNNCYFNDLPEKFKNKFENTALRVILLEEKTNNEFRKEIFNRLNTTSQKLEPIEVLLGTYADEEFIEFLKRCSENEKYKKLCPISLEKQKKKENLELVLRFFAYSDSLDEYDGKVTLFLEDYVKKNLRDFDRERLLKNFENMLVFVEKYFPNGFAKSKSAKSTPRTRFEAISVGVNLALNENKNLNTNTEEWLESKEFKKVTTTDSANNKSKLVERITFVKNKLLGDNIQHEIRIQKKEK</sequence>
<dbReference type="RefSeq" id="WP_018498495.1">
    <property type="nucleotide sequence ID" value="NZ_AP019829.2"/>
</dbReference>
<dbReference type="PANTHER" id="PTHR39639">
    <property type="entry name" value="CHROMOSOME 16, WHOLE GENOME SHOTGUN SEQUENCE"/>
    <property type="match status" value="1"/>
</dbReference>
<organism evidence="2 3">
    <name type="scientific">Leptotrichia wadei</name>
    <dbReference type="NCBI Taxonomy" id="157687"/>
    <lineage>
        <taxon>Bacteria</taxon>
        <taxon>Fusobacteriati</taxon>
        <taxon>Fusobacteriota</taxon>
        <taxon>Fusobacteriia</taxon>
        <taxon>Fusobacteriales</taxon>
        <taxon>Leptotrichiaceae</taxon>
        <taxon>Leptotrichia</taxon>
    </lineage>
</organism>
<dbReference type="AlphaFoldDB" id="A0A7U6LBH6"/>
<dbReference type="PANTHER" id="PTHR39639:SF1">
    <property type="entry name" value="DUF262 DOMAIN-CONTAINING PROTEIN"/>
    <property type="match status" value="1"/>
</dbReference>
<accession>A0A7U6LBH6</accession>
<dbReference type="Pfam" id="PF03235">
    <property type="entry name" value="GmrSD_N"/>
    <property type="match status" value="1"/>
</dbReference>
<dbReference type="EMBL" id="AP019829">
    <property type="protein sequence ID" value="BBM43361.1"/>
    <property type="molecule type" value="Genomic_DNA"/>
</dbReference>
<dbReference type="InterPro" id="IPR004919">
    <property type="entry name" value="GmrSD_N"/>
</dbReference>
<reference evidence="2 3" key="1">
    <citation type="submission" date="2019-07" db="EMBL/GenBank/DDBJ databases">
        <title>Complete Genome Sequence of Leptotrichia wadei Strain JCM16777.</title>
        <authorList>
            <person name="Watanabe S."/>
            <person name="Cui L."/>
        </authorList>
    </citation>
    <scope>NUCLEOTIDE SEQUENCE [LARGE SCALE GENOMIC DNA]</scope>
    <source>
        <strain evidence="2 3">JCM16777</strain>
    </source>
</reference>
<name>A0A7U6LBH6_9FUSO</name>
<dbReference type="REBASE" id="368863">
    <property type="entry name" value="Lwa16777ORF1615P"/>
</dbReference>
<dbReference type="KEGG" id="lwd:JCM16777_1614"/>
<evidence type="ECO:0000313" key="3">
    <source>
        <dbReference type="Proteomes" id="UP000321943"/>
    </source>
</evidence>
<evidence type="ECO:0000313" key="2">
    <source>
        <dbReference type="EMBL" id="BBM43361.1"/>
    </source>
</evidence>
<feature type="domain" description="GmrSD restriction endonucleases N-terminal" evidence="1">
    <location>
        <begin position="35"/>
        <end position="170"/>
    </location>
</feature>
<dbReference type="Proteomes" id="UP000321943">
    <property type="component" value="Chromosome"/>
</dbReference>
<dbReference type="GeneID" id="84804921"/>
<protein>
    <recommendedName>
        <fullName evidence="1">GmrSD restriction endonucleases N-terminal domain-containing protein</fullName>
    </recommendedName>
</protein>
<gene>
    <name evidence="2" type="ORF">JCM16777_1614</name>
</gene>